<sequence length="39" mass="4598">MMGRSFTAFFPFYMDTQKAPHLDLAVLYGAFRSFLFFLL</sequence>
<dbReference type="EMBL" id="CP045875">
    <property type="protein sequence ID" value="QGG47029.1"/>
    <property type="molecule type" value="Genomic_DNA"/>
</dbReference>
<dbReference type="AlphaFoldDB" id="A0A5Q2MZV5"/>
<dbReference type="Proteomes" id="UP000366051">
    <property type="component" value="Chromosome"/>
</dbReference>
<evidence type="ECO:0000313" key="2">
    <source>
        <dbReference type="Proteomes" id="UP000366051"/>
    </source>
</evidence>
<evidence type="ECO:0000313" key="1">
    <source>
        <dbReference type="EMBL" id="QGG47029.1"/>
    </source>
</evidence>
<keyword evidence="2" id="KW-1185">Reference proteome</keyword>
<protein>
    <submittedName>
        <fullName evidence="1">Uncharacterized protein</fullName>
    </submittedName>
</protein>
<reference evidence="2" key="1">
    <citation type="submission" date="2019-11" db="EMBL/GenBank/DDBJ databases">
        <title>Genome sequence of Heliorestis convoluta strain HH, an alkaliphilic and minimalistic phototrophic bacterium from a soda lake in Egypt.</title>
        <authorList>
            <person name="Dewey E.D."/>
            <person name="Stokes L.M."/>
            <person name="Burchell B.M."/>
            <person name="Shaffer K.N."/>
            <person name="Huntington A.M."/>
            <person name="Baker J.M."/>
            <person name="Nadendla S."/>
            <person name="Giglio M.G."/>
            <person name="Touchman J.W."/>
            <person name="Blankenship R.E."/>
            <person name="Madigan M.T."/>
            <person name="Sattley W.M."/>
        </authorList>
    </citation>
    <scope>NUCLEOTIDE SEQUENCE [LARGE SCALE GENOMIC DNA]</scope>
    <source>
        <strain evidence="2">HH</strain>
    </source>
</reference>
<proteinExistence type="predicted"/>
<accession>A0A5Q2MZV5</accession>
<gene>
    <name evidence="1" type="ORF">FTV88_0873</name>
</gene>
<name>A0A5Q2MZV5_9FIRM</name>
<dbReference type="KEGG" id="hcv:FTV88_0873"/>
<organism evidence="1 2">
    <name type="scientific">Heliorestis convoluta</name>
    <dbReference type="NCBI Taxonomy" id="356322"/>
    <lineage>
        <taxon>Bacteria</taxon>
        <taxon>Bacillati</taxon>
        <taxon>Bacillota</taxon>
        <taxon>Clostridia</taxon>
        <taxon>Eubacteriales</taxon>
        <taxon>Heliobacteriaceae</taxon>
        <taxon>Heliorestis</taxon>
    </lineage>
</organism>